<proteinExistence type="predicted"/>
<reference evidence="1 2" key="1">
    <citation type="submission" date="2024-09" db="EMBL/GenBank/DDBJ databases">
        <authorList>
            <person name="Sun Q."/>
            <person name="Mori K."/>
        </authorList>
    </citation>
    <scope>NUCLEOTIDE SEQUENCE [LARGE SCALE GENOMIC DNA]</scope>
    <source>
        <strain evidence="1 2">KCTC 23279</strain>
    </source>
</reference>
<name>A0ABV6EME4_9BRAD</name>
<protein>
    <submittedName>
        <fullName evidence="1">DUF4234 domain-containing protein</fullName>
    </submittedName>
</protein>
<dbReference type="RefSeq" id="WP_054165624.1">
    <property type="nucleotide sequence ID" value="NZ_JBHLWM010000001.1"/>
</dbReference>
<dbReference type="Proteomes" id="UP001589775">
    <property type="component" value="Unassembled WGS sequence"/>
</dbReference>
<dbReference type="EMBL" id="JBHLWM010000001">
    <property type="protein sequence ID" value="MFC0239374.1"/>
    <property type="molecule type" value="Genomic_DNA"/>
</dbReference>
<evidence type="ECO:0000313" key="2">
    <source>
        <dbReference type="Proteomes" id="UP001589775"/>
    </source>
</evidence>
<gene>
    <name evidence="1" type="ORF">ACFFJ6_02795</name>
</gene>
<sequence>MPPLLVFAGTLVGIAVVRWAFRTAGRINQELDDVRTAIFAEPQPAEIPTLRQDPVTGAYRPG</sequence>
<evidence type="ECO:0000313" key="1">
    <source>
        <dbReference type="EMBL" id="MFC0239374.1"/>
    </source>
</evidence>
<accession>A0ABV6EME4</accession>
<keyword evidence="2" id="KW-1185">Reference proteome</keyword>
<organism evidence="1 2">
    <name type="scientific">Rhodopseudomonas telluris</name>
    <dbReference type="NCBI Taxonomy" id="644215"/>
    <lineage>
        <taxon>Bacteria</taxon>
        <taxon>Pseudomonadati</taxon>
        <taxon>Pseudomonadota</taxon>
        <taxon>Alphaproteobacteria</taxon>
        <taxon>Hyphomicrobiales</taxon>
        <taxon>Nitrobacteraceae</taxon>
        <taxon>Rhodopseudomonas</taxon>
    </lineage>
</organism>
<comment type="caution">
    <text evidence="1">The sequence shown here is derived from an EMBL/GenBank/DDBJ whole genome shotgun (WGS) entry which is preliminary data.</text>
</comment>